<dbReference type="EC" id="2.7.1.29" evidence="1"/>
<evidence type="ECO:0000256" key="6">
    <source>
        <dbReference type="ARBA" id="ARBA00022741"/>
    </source>
</evidence>
<keyword evidence="9" id="KW-0170">Cobalt</keyword>
<comment type="catalytic activity">
    <reaction evidence="14">
        <text>FAD = riboflavin cyclic-4',5'-phosphate + AMP + H(+)</text>
        <dbReference type="Rhea" id="RHEA:13729"/>
        <dbReference type="ChEBI" id="CHEBI:15378"/>
        <dbReference type="ChEBI" id="CHEBI:57692"/>
        <dbReference type="ChEBI" id="CHEBI:76202"/>
        <dbReference type="ChEBI" id="CHEBI:456215"/>
        <dbReference type="EC" id="4.6.1.15"/>
    </reaction>
</comment>
<dbReference type="STRING" id="278856.A0A212F8X5"/>
<dbReference type="GO" id="GO:0005524">
    <property type="term" value="F:ATP binding"/>
    <property type="evidence" value="ECO:0007669"/>
    <property type="project" value="UniProtKB-KW"/>
</dbReference>
<evidence type="ECO:0000256" key="1">
    <source>
        <dbReference type="ARBA" id="ARBA00012107"/>
    </source>
</evidence>
<evidence type="ECO:0000256" key="13">
    <source>
        <dbReference type="ARBA" id="ARBA00047974"/>
    </source>
</evidence>
<dbReference type="PANTHER" id="PTHR28629:SF4">
    <property type="entry name" value="TRIOKINASE_FMN CYCLASE"/>
    <property type="match status" value="1"/>
</dbReference>
<evidence type="ECO:0000313" key="17">
    <source>
        <dbReference type="Proteomes" id="UP000007151"/>
    </source>
</evidence>
<dbReference type="Proteomes" id="UP000007151">
    <property type="component" value="Unassembled WGS sequence"/>
</dbReference>
<dbReference type="PROSITE" id="PS51480">
    <property type="entry name" value="DHAL"/>
    <property type="match status" value="1"/>
</dbReference>
<evidence type="ECO:0000256" key="2">
    <source>
        <dbReference type="ARBA" id="ARBA00012110"/>
    </source>
</evidence>
<dbReference type="PROSITE" id="PS51481">
    <property type="entry name" value="DHAK"/>
    <property type="match status" value="1"/>
</dbReference>
<dbReference type="SMART" id="SM01120">
    <property type="entry name" value="Dak2"/>
    <property type="match status" value="1"/>
</dbReference>
<dbReference type="GO" id="GO:0019563">
    <property type="term" value="P:glycerol catabolic process"/>
    <property type="evidence" value="ECO:0007669"/>
    <property type="project" value="TreeGrafter"/>
</dbReference>
<dbReference type="InterPro" id="IPR004007">
    <property type="entry name" value="DhaL_dom"/>
</dbReference>
<evidence type="ECO:0000256" key="9">
    <source>
        <dbReference type="ARBA" id="ARBA00023285"/>
    </source>
</evidence>
<dbReference type="KEGG" id="dpl:KGM_202790"/>
<evidence type="ECO:0000256" key="10">
    <source>
        <dbReference type="ARBA" id="ARBA00032426"/>
    </source>
</evidence>
<dbReference type="AlphaFoldDB" id="A0A212F8X5"/>
<dbReference type="SUPFAM" id="SSF101473">
    <property type="entry name" value="DhaL-like"/>
    <property type="match status" value="1"/>
</dbReference>
<dbReference type="Pfam" id="PF02734">
    <property type="entry name" value="Dak2"/>
    <property type="match status" value="1"/>
</dbReference>
<comment type="catalytic activity">
    <reaction evidence="13">
        <text>D-glyceraldehyde + ATP = D-glyceraldehyde 3-phosphate + ADP + H(+)</text>
        <dbReference type="Rhea" id="RHEA:13941"/>
        <dbReference type="ChEBI" id="CHEBI:15378"/>
        <dbReference type="ChEBI" id="CHEBI:17378"/>
        <dbReference type="ChEBI" id="CHEBI:30616"/>
        <dbReference type="ChEBI" id="CHEBI:59776"/>
        <dbReference type="ChEBI" id="CHEBI:456216"/>
        <dbReference type="EC" id="2.7.1.28"/>
    </reaction>
</comment>
<evidence type="ECO:0000256" key="11">
    <source>
        <dbReference type="ARBA" id="ARBA00045490"/>
    </source>
</evidence>
<evidence type="ECO:0000256" key="12">
    <source>
        <dbReference type="ARBA" id="ARBA00046681"/>
    </source>
</evidence>
<dbReference type="GO" id="GO:0034012">
    <property type="term" value="F:FAD-AMP lyase (cyclizing) activity"/>
    <property type="evidence" value="ECO:0007669"/>
    <property type="project" value="UniProtKB-EC"/>
</dbReference>
<reference evidence="16 17" key="1">
    <citation type="journal article" date="2011" name="Cell">
        <title>The monarch butterfly genome yields insights into long-distance migration.</title>
        <authorList>
            <person name="Zhan S."/>
            <person name="Merlin C."/>
            <person name="Boore J.L."/>
            <person name="Reppert S.M."/>
        </authorList>
    </citation>
    <scope>NUCLEOTIDE SEQUENCE [LARGE SCALE GENOMIC DNA]</scope>
    <source>
        <strain evidence="16">F-2</strain>
    </source>
</reference>
<dbReference type="GO" id="GO:0050354">
    <property type="term" value="F:triokinase activity"/>
    <property type="evidence" value="ECO:0007669"/>
    <property type="project" value="UniProtKB-EC"/>
</dbReference>
<evidence type="ECO:0000256" key="7">
    <source>
        <dbReference type="ARBA" id="ARBA00022777"/>
    </source>
</evidence>
<evidence type="ECO:0000256" key="5">
    <source>
        <dbReference type="ARBA" id="ARBA00022679"/>
    </source>
</evidence>
<dbReference type="Gene3D" id="1.25.40.340">
    <property type="match status" value="1"/>
</dbReference>
<dbReference type="GO" id="GO:0005829">
    <property type="term" value="C:cytosol"/>
    <property type="evidence" value="ECO:0007669"/>
    <property type="project" value="TreeGrafter"/>
</dbReference>
<keyword evidence="8" id="KW-0067">ATP-binding</keyword>
<dbReference type="PANTHER" id="PTHR28629">
    <property type="entry name" value="TRIOKINASE/FMN CYCLASE"/>
    <property type="match status" value="1"/>
</dbReference>
<keyword evidence="17" id="KW-1185">Reference proteome</keyword>
<evidence type="ECO:0000256" key="15">
    <source>
        <dbReference type="ARBA" id="ARBA00048898"/>
    </source>
</evidence>
<dbReference type="FunFam" id="3.40.50.10440:FF:000001">
    <property type="entry name" value="Dihydroxyacetone kinase, DhaK subunit"/>
    <property type="match status" value="1"/>
</dbReference>
<evidence type="ECO:0000256" key="8">
    <source>
        <dbReference type="ARBA" id="ARBA00022840"/>
    </source>
</evidence>
<accession>A0A212F8X5</accession>
<evidence type="ECO:0000256" key="3">
    <source>
        <dbReference type="ARBA" id="ARBA00012578"/>
    </source>
</evidence>
<evidence type="ECO:0000256" key="4">
    <source>
        <dbReference type="ARBA" id="ARBA00018932"/>
    </source>
</evidence>
<keyword evidence="5" id="KW-0808">Transferase</keyword>
<protein>
    <recommendedName>
        <fullName evidence="4">Triokinase/FMN cyclase</fullName>
        <ecNumber evidence="2">2.7.1.28</ecNumber>
        <ecNumber evidence="1">2.7.1.29</ecNumber>
        <ecNumber evidence="3">4.6.1.15</ecNumber>
    </recommendedName>
    <alternativeName>
        <fullName evidence="10">Bifunctional ATP-dependent dihydroxyacetone kinase/FAD-AMP lyase (cyclizing)</fullName>
    </alternativeName>
</protein>
<dbReference type="Gene3D" id="3.30.1180.20">
    <property type="entry name" value="Dihydroxyacetone kinase, domain 2"/>
    <property type="match status" value="1"/>
</dbReference>
<evidence type="ECO:0000256" key="14">
    <source>
        <dbReference type="ARBA" id="ARBA00048526"/>
    </source>
</evidence>
<dbReference type="EC" id="2.7.1.28" evidence="2"/>
<comment type="subunit">
    <text evidence="12">Homodimer. Interacts with IFIH1 (via the CARD domains), the interaction is inhibited by viral infection.</text>
</comment>
<dbReference type="EMBL" id="AGBW02009660">
    <property type="protein sequence ID" value="OWR50180.1"/>
    <property type="molecule type" value="Genomic_DNA"/>
</dbReference>
<sequence length="581" mass="61680">MGSRKVTTKIINSPESCVDDNLRGLVTLYPQLQLHPRHRVVTLRRKDESGRVAVMSGGGSGHEPFAAGLIGEGMLDGAVAGGVFASPPTGNILYGITQLYKYNSGGVLVLLGNYTGDRLNFGKAFEKAKIAGIKVEGFIVGEDVASSHNKTGGRGMCGEVFIFKMCGAMSAKGSDLESIRSMAESVNKNMATLGICLTACSLPGQPPLFETNHGEMEVGVGVHGEAGVEKRKVGTARDTVSMILDKIVSHLKLGSGNRVAAMINNMGGTSLLEMNIVAAEIKDYLDSKQIKMERLYSGHLKTSLEMQGFQICLLNLSHRDGDFWLELLDAPTTAAVWSGGPMSRGEHGPHEDDDSLVESRDDKMISGPVFSNSEQELMRSSLLKACESLVKIEEQLNALDSGCGDGDCGITLKNFAQGVQGYLSSGSLERPARVLWELSELAEADMGGTSGGLYSLGLSAAAAVLSKATSNDRNTWLSALEGAISAISKYGGAEPGDRTMLDPLHQAALAVKQNLGSDLKTVLARMKEAAERGATDTAHMVARAGRASYVSKNRLRDEDAGARAVSCWMKALLDTIMSAIN</sequence>
<dbReference type="eggNOG" id="KOG2426">
    <property type="taxonomic scope" value="Eukaryota"/>
</dbReference>
<name>A0A212F8X5_DANPL</name>
<dbReference type="Gene3D" id="3.40.50.10440">
    <property type="entry name" value="Dihydroxyacetone kinase, domain 1"/>
    <property type="match status" value="1"/>
</dbReference>
<comment type="function">
    <text evidence="11">Catalyzes both the phosphorylation of dihydroxyacetone and of glyceraldehyde, and the splitting of ribonucleoside diphosphate-X compounds among which FAD is the best substrate. Represses IFIH1-mediated cellular antiviral response.</text>
</comment>
<dbReference type="Pfam" id="PF02733">
    <property type="entry name" value="Dak1"/>
    <property type="match status" value="1"/>
</dbReference>
<keyword evidence="7 16" id="KW-0418">Kinase</keyword>
<dbReference type="InterPro" id="IPR036117">
    <property type="entry name" value="DhaL_dom_sf"/>
</dbReference>
<dbReference type="FunFam" id="1.25.40.340:FF:000002">
    <property type="entry name" value="Dihydroxyacetone kinase, L subunit"/>
    <property type="match status" value="1"/>
</dbReference>
<dbReference type="GO" id="GO:0004371">
    <property type="term" value="F:glycerone kinase activity"/>
    <property type="evidence" value="ECO:0007669"/>
    <property type="project" value="UniProtKB-EC"/>
</dbReference>
<keyword evidence="6" id="KW-0547">Nucleotide-binding</keyword>
<proteinExistence type="predicted"/>
<dbReference type="SUPFAM" id="SSF82549">
    <property type="entry name" value="DAK1/DegV-like"/>
    <property type="match status" value="1"/>
</dbReference>
<dbReference type="InterPro" id="IPR050861">
    <property type="entry name" value="Dihydroxyacetone_Kinase"/>
</dbReference>
<organism evidence="16 17">
    <name type="scientific">Danaus plexippus plexippus</name>
    <dbReference type="NCBI Taxonomy" id="278856"/>
    <lineage>
        <taxon>Eukaryota</taxon>
        <taxon>Metazoa</taxon>
        <taxon>Ecdysozoa</taxon>
        <taxon>Arthropoda</taxon>
        <taxon>Hexapoda</taxon>
        <taxon>Insecta</taxon>
        <taxon>Pterygota</taxon>
        <taxon>Neoptera</taxon>
        <taxon>Endopterygota</taxon>
        <taxon>Lepidoptera</taxon>
        <taxon>Glossata</taxon>
        <taxon>Ditrysia</taxon>
        <taxon>Papilionoidea</taxon>
        <taxon>Nymphalidae</taxon>
        <taxon>Danainae</taxon>
        <taxon>Danaini</taxon>
        <taxon>Danaina</taxon>
        <taxon>Danaus</taxon>
        <taxon>Danaus</taxon>
    </lineage>
</organism>
<comment type="caution">
    <text evidence="16">The sequence shown here is derived from an EMBL/GenBank/DDBJ whole genome shotgun (WGS) entry which is preliminary data.</text>
</comment>
<evidence type="ECO:0000313" key="16">
    <source>
        <dbReference type="EMBL" id="OWR50180.1"/>
    </source>
</evidence>
<dbReference type="OrthoDB" id="1724672at2759"/>
<dbReference type="EC" id="4.6.1.15" evidence="3"/>
<gene>
    <name evidence="16" type="ORF">KGM_202790</name>
</gene>
<comment type="catalytic activity">
    <reaction evidence="15">
        <text>dihydroxyacetone + ATP = dihydroxyacetone phosphate + ADP + H(+)</text>
        <dbReference type="Rhea" id="RHEA:15773"/>
        <dbReference type="ChEBI" id="CHEBI:15378"/>
        <dbReference type="ChEBI" id="CHEBI:16016"/>
        <dbReference type="ChEBI" id="CHEBI:30616"/>
        <dbReference type="ChEBI" id="CHEBI:57642"/>
        <dbReference type="ChEBI" id="CHEBI:456216"/>
        <dbReference type="EC" id="2.7.1.29"/>
    </reaction>
</comment>
<dbReference type="InterPro" id="IPR004006">
    <property type="entry name" value="DhaK_dom"/>
</dbReference>